<evidence type="ECO:0000256" key="2">
    <source>
        <dbReference type="ARBA" id="ARBA00012438"/>
    </source>
</evidence>
<dbReference type="InterPro" id="IPR004358">
    <property type="entry name" value="Sig_transdc_His_kin-like_C"/>
</dbReference>
<keyword evidence="5" id="KW-0418">Kinase</keyword>
<evidence type="ECO:0000256" key="7">
    <source>
        <dbReference type="PROSITE-ProRule" id="PRU00169"/>
    </source>
</evidence>
<dbReference type="EMBL" id="JBHRXK010000004">
    <property type="protein sequence ID" value="MFC3551394.1"/>
    <property type="molecule type" value="Genomic_DNA"/>
</dbReference>
<keyword evidence="8" id="KW-1133">Transmembrane helix</keyword>
<dbReference type="SMART" id="SM00448">
    <property type="entry name" value="REC"/>
    <property type="match status" value="1"/>
</dbReference>
<dbReference type="PANTHER" id="PTHR43711">
    <property type="entry name" value="TWO-COMPONENT HISTIDINE KINASE"/>
    <property type="match status" value="1"/>
</dbReference>
<dbReference type="EC" id="2.7.13.3" evidence="2"/>
<dbReference type="PROSITE" id="PS50109">
    <property type="entry name" value="HIS_KIN"/>
    <property type="match status" value="1"/>
</dbReference>
<dbReference type="SMART" id="SM00387">
    <property type="entry name" value="HATPase_c"/>
    <property type="match status" value="1"/>
</dbReference>
<dbReference type="InterPro" id="IPR011006">
    <property type="entry name" value="CheY-like_superfamily"/>
</dbReference>
<dbReference type="InterPro" id="IPR003594">
    <property type="entry name" value="HATPase_dom"/>
</dbReference>
<feature type="domain" description="Response regulatory" evidence="10">
    <location>
        <begin position="471"/>
        <end position="592"/>
    </location>
</feature>
<comment type="catalytic activity">
    <reaction evidence="1">
        <text>ATP + protein L-histidine = ADP + protein N-phospho-L-histidine.</text>
        <dbReference type="EC" id="2.7.13.3"/>
    </reaction>
</comment>
<keyword evidence="6" id="KW-0902">Two-component regulatory system</keyword>
<feature type="modified residue" description="4-aspartylphosphate" evidence="7">
    <location>
        <position position="526"/>
    </location>
</feature>
<evidence type="ECO:0000313" key="12">
    <source>
        <dbReference type="Proteomes" id="UP001595740"/>
    </source>
</evidence>
<keyword evidence="12" id="KW-1185">Reference proteome</keyword>
<dbReference type="InterPro" id="IPR001789">
    <property type="entry name" value="Sig_transdc_resp-reg_receiver"/>
</dbReference>
<dbReference type="Pfam" id="PF02518">
    <property type="entry name" value="HATPase_c"/>
    <property type="match status" value="1"/>
</dbReference>
<dbReference type="InterPro" id="IPR050736">
    <property type="entry name" value="Sensor_HK_Regulatory"/>
</dbReference>
<keyword evidence="11" id="KW-0547">Nucleotide-binding</keyword>
<feature type="transmembrane region" description="Helical" evidence="8">
    <location>
        <begin position="172"/>
        <end position="192"/>
    </location>
</feature>
<dbReference type="Gene3D" id="1.10.287.130">
    <property type="match status" value="1"/>
</dbReference>
<dbReference type="Gene3D" id="3.30.565.10">
    <property type="entry name" value="Histidine kinase-like ATPase, C-terminal domain"/>
    <property type="match status" value="1"/>
</dbReference>
<evidence type="ECO:0000256" key="6">
    <source>
        <dbReference type="ARBA" id="ARBA00023012"/>
    </source>
</evidence>
<keyword evidence="4" id="KW-0808">Transferase</keyword>
<feature type="transmembrane region" description="Helical" evidence="8">
    <location>
        <begin position="95"/>
        <end position="115"/>
    </location>
</feature>
<keyword evidence="11" id="KW-0067">ATP-binding</keyword>
<evidence type="ECO:0000256" key="8">
    <source>
        <dbReference type="SAM" id="Phobius"/>
    </source>
</evidence>
<dbReference type="GO" id="GO:0005524">
    <property type="term" value="F:ATP binding"/>
    <property type="evidence" value="ECO:0007669"/>
    <property type="project" value="UniProtKB-KW"/>
</dbReference>
<dbReference type="InterPro" id="IPR005467">
    <property type="entry name" value="His_kinase_dom"/>
</dbReference>
<feature type="transmembrane region" description="Helical" evidence="8">
    <location>
        <begin position="31"/>
        <end position="49"/>
    </location>
</feature>
<dbReference type="InterPro" id="IPR036097">
    <property type="entry name" value="HisK_dim/P_sf"/>
</dbReference>
<dbReference type="SUPFAM" id="SSF47384">
    <property type="entry name" value="Homodimeric domain of signal transducing histidine kinase"/>
    <property type="match status" value="1"/>
</dbReference>
<feature type="transmembrane region" description="Helical" evidence="8">
    <location>
        <begin position="121"/>
        <end position="140"/>
    </location>
</feature>
<gene>
    <name evidence="11" type="ORF">ACFOLC_10270</name>
</gene>
<feature type="domain" description="Histidine kinase" evidence="9">
    <location>
        <begin position="232"/>
        <end position="452"/>
    </location>
</feature>
<dbReference type="SMART" id="SM00388">
    <property type="entry name" value="HisKA"/>
    <property type="match status" value="1"/>
</dbReference>
<feature type="transmembrane region" description="Helical" evidence="8">
    <location>
        <begin position="55"/>
        <end position="74"/>
    </location>
</feature>
<evidence type="ECO:0000256" key="1">
    <source>
        <dbReference type="ARBA" id="ARBA00000085"/>
    </source>
</evidence>
<comment type="caution">
    <text evidence="11">The sequence shown here is derived from an EMBL/GenBank/DDBJ whole genome shotgun (WGS) entry which is preliminary data.</text>
</comment>
<proteinExistence type="predicted"/>
<accession>A0ABV7RRB7</accession>
<evidence type="ECO:0000259" key="10">
    <source>
        <dbReference type="PROSITE" id="PS50110"/>
    </source>
</evidence>
<dbReference type="Proteomes" id="UP001595740">
    <property type="component" value="Unassembled WGS sequence"/>
</dbReference>
<evidence type="ECO:0000259" key="9">
    <source>
        <dbReference type="PROSITE" id="PS50109"/>
    </source>
</evidence>
<name>A0ABV7RRB7_9GAMM</name>
<keyword evidence="8" id="KW-0472">Membrane</keyword>
<keyword evidence="3 7" id="KW-0597">Phosphoprotein</keyword>
<reference evidence="12" key="1">
    <citation type="journal article" date="2019" name="Int. J. Syst. Evol. Microbiol.">
        <title>The Global Catalogue of Microorganisms (GCM) 10K type strain sequencing project: providing services to taxonomists for standard genome sequencing and annotation.</title>
        <authorList>
            <consortium name="The Broad Institute Genomics Platform"/>
            <consortium name="The Broad Institute Genome Sequencing Center for Infectious Disease"/>
            <person name="Wu L."/>
            <person name="Ma J."/>
        </authorList>
    </citation>
    <scope>NUCLEOTIDE SEQUENCE [LARGE SCALE GENOMIC DNA]</scope>
    <source>
        <strain evidence="12">KCTC 42875</strain>
    </source>
</reference>
<dbReference type="Pfam" id="PF00512">
    <property type="entry name" value="HisKA"/>
    <property type="match status" value="1"/>
</dbReference>
<organism evidence="11 12">
    <name type="scientific">Lysobacter cavernae</name>
    <dbReference type="NCBI Taxonomy" id="1685901"/>
    <lineage>
        <taxon>Bacteria</taxon>
        <taxon>Pseudomonadati</taxon>
        <taxon>Pseudomonadota</taxon>
        <taxon>Gammaproteobacteria</taxon>
        <taxon>Lysobacterales</taxon>
        <taxon>Lysobacteraceae</taxon>
        <taxon>Lysobacter</taxon>
    </lineage>
</organism>
<dbReference type="SUPFAM" id="SSF52172">
    <property type="entry name" value="CheY-like"/>
    <property type="match status" value="1"/>
</dbReference>
<dbReference type="PANTHER" id="PTHR43711:SF1">
    <property type="entry name" value="HISTIDINE KINASE 1"/>
    <property type="match status" value="1"/>
</dbReference>
<dbReference type="InterPro" id="IPR003661">
    <property type="entry name" value="HisK_dim/P_dom"/>
</dbReference>
<evidence type="ECO:0000256" key="4">
    <source>
        <dbReference type="ARBA" id="ARBA00022679"/>
    </source>
</evidence>
<dbReference type="PRINTS" id="PR00344">
    <property type="entry name" value="BCTRLSENSOR"/>
</dbReference>
<evidence type="ECO:0000313" key="11">
    <source>
        <dbReference type="EMBL" id="MFC3551394.1"/>
    </source>
</evidence>
<dbReference type="SUPFAM" id="SSF55874">
    <property type="entry name" value="ATPase domain of HSP90 chaperone/DNA topoisomerase II/histidine kinase"/>
    <property type="match status" value="1"/>
</dbReference>
<dbReference type="InterPro" id="IPR036890">
    <property type="entry name" value="HATPase_C_sf"/>
</dbReference>
<dbReference type="CDD" id="cd00082">
    <property type="entry name" value="HisKA"/>
    <property type="match status" value="1"/>
</dbReference>
<dbReference type="Pfam" id="PF00072">
    <property type="entry name" value="Response_reg"/>
    <property type="match status" value="1"/>
</dbReference>
<sequence>MQSYLKAEGGGRQRDARTHDALVGLLYRQSYAVLFANLVIPAPVAYVLWGAVPDALLLGWVALIFALTLVRIGLSRRYFTAGTATLDTPAWTRSFTVLSWLSSALWGALGWFGFLPDAPHLLAFVCIVFTGMSCGAVPSLSAYPPAYAGSLVAMLAPFMLRCLLAGEAIYHVYLAFALCLIGANLYYSRITYRTLRESVRLRFENLALIGDLEQERDKAQAADRAKSRFLAAASHDLRQPIHALSLFVAALGAMAQRGDLRADEARGIADRLRAVVGNVSGLLNGLLDISRLDAGVVAVSREPVSLARLFDDLRHQYAAQAQERGLDWQVVGSRVWVDSDPVLLKRILDNLLSNAFRYTRHGRVLLGVRRRAGQVEIQVIDTGLGIAAEQQAVVFDEFVQLHTSGHDRDREQGLGLGLAIVRRTADLLGHEVKLHSRAGRGTRFSLRVPLAVPTVPAKPMPAASATRTALGIVVVDDERDVLDAVGRLLQVWGHRVYAGRSAQEARDVHAAALRTGQAPVHLIIADHHLGDGHNGVEAIGILQRHLGAAVPAIILTGDTSPQGLKDIAISGHRLLHKPVDSDDLEAAIDAASG</sequence>
<protein>
    <recommendedName>
        <fullName evidence="2">histidine kinase</fullName>
        <ecNumber evidence="2">2.7.13.3</ecNumber>
    </recommendedName>
</protein>
<keyword evidence="8" id="KW-0812">Transmembrane</keyword>
<evidence type="ECO:0000256" key="5">
    <source>
        <dbReference type="ARBA" id="ARBA00022777"/>
    </source>
</evidence>
<evidence type="ECO:0000256" key="3">
    <source>
        <dbReference type="ARBA" id="ARBA00022553"/>
    </source>
</evidence>
<dbReference type="RefSeq" id="WP_386759160.1">
    <property type="nucleotide sequence ID" value="NZ_JBHRXK010000004.1"/>
</dbReference>
<dbReference type="Gene3D" id="3.40.50.2300">
    <property type="match status" value="1"/>
</dbReference>
<dbReference type="PROSITE" id="PS50110">
    <property type="entry name" value="RESPONSE_REGULATORY"/>
    <property type="match status" value="1"/>
</dbReference>